<keyword evidence="4 6" id="KW-0067">ATP-binding</keyword>
<keyword evidence="2" id="KW-1003">Cell membrane</keyword>
<dbReference type="GO" id="GO:0016887">
    <property type="term" value="F:ATP hydrolysis activity"/>
    <property type="evidence" value="ECO:0007669"/>
    <property type="project" value="InterPro"/>
</dbReference>
<dbReference type="SUPFAM" id="SSF52540">
    <property type="entry name" value="P-loop containing nucleoside triphosphate hydrolases"/>
    <property type="match status" value="1"/>
</dbReference>
<evidence type="ECO:0000313" key="7">
    <source>
        <dbReference type="Proteomes" id="UP000241421"/>
    </source>
</evidence>
<dbReference type="InterPro" id="IPR027417">
    <property type="entry name" value="P-loop_NTPase"/>
</dbReference>
<dbReference type="GO" id="GO:0005886">
    <property type="term" value="C:plasma membrane"/>
    <property type="evidence" value="ECO:0007669"/>
    <property type="project" value="TreeGrafter"/>
</dbReference>
<dbReference type="SMART" id="SM00382">
    <property type="entry name" value="AAA"/>
    <property type="match status" value="1"/>
</dbReference>
<dbReference type="EMBL" id="PXWF02000019">
    <property type="protein sequence ID" value="PWF55589.1"/>
    <property type="molecule type" value="Genomic_DNA"/>
</dbReference>
<keyword evidence="3" id="KW-0547">Nucleotide-binding</keyword>
<evidence type="ECO:0000256" key="1">
    <source>
        <dbReference type="ARBA" id="ARBA00022448"/>
    </source>
</evidence>
<keyword evidence="2" id="KW-0472">Membrane</keyword>
<dbReference type="InterPro" id="IPR017911">
    <property type="entry name" value="MacB-like_ATP-bd"/>
</dbReference>
<dbReference type="CDD" id="cd03255">
    <property type="entry name" value="ABC_MJ0796_LolCDE_FtsE"/>
    <property type="match status" value="1"/>
</dbReference>
<dbReference type="PANTHER" id="PTHR24220">
    <property type="entry name" value="IMPORT ATP-BINDING PROTEIN"/>
    <property type="match status" value="1"/>
</dbReference>
<name>A0A2U2I7E5_9BURK</name>
<dbReference type="PANTHER" id="PTHR24220:SF86">
    <property type="entry name" value="ABC TRANSPORTER ABCH.1"/>
    <property type="match status" value="1"/>
</dbReference>
<dbReference type="InterPro" id="IPR015854">
    <property type="entry name" value="ABC_transpr_LolD-like"/>
</dbReference>
<dbReference type="Gene3D" id="3.40.50.300">
    <property type="entry name" value="P-loop containing nucleotide triphosphate hydrolases"/>
    <property type="match status" value="1"/>
</dbReference>
<evidence type="ECO:0000256" key="2">
    <source>
        <dbReference type="ARBA" id="ARBA00022475"/>
    </source>
</evidence>
<sequence>MRGITMNAIWRNGPAPAATPAGLVRLSGVHKRFGNGQQRVHALHDISFELAAGEIVALFGASGDGKSTLLNIVGLLETPSEGSVVIGNLLASKMSEQARVELRCDMIGYVFQSCNLVPVLTAHENVLLPLMLRARPGPADMAAKCALATELLGQLGLSKQAGHYPKRLDPSQSQRVAIARALVTRPRLVIADEPGARLNARAARLMMDLFVRCQRDDGTAFLISTRDQRQLVRVDRTLQLCAGRLRAPCAASARTTQRLPR</sequence>
<dbReference type="OrthoDB" id="581709at2"/>
<dbReference type="Pfam" id="PF00005">
    <property type="entry name" value="ABC_tran"/>
    <property type="match status" value="1"/>
</dbReference>
<keyword evidence="1" id="KW-0813">Transport</keyword>
<proteinExistence type="predicted"/>
<dbReference type="PROSITE" id="PS50893">
    <property type="entry name" value="ABC_TRANSPORTER_2"/>
    <property type="match status" value="1"/>
</dbReference>
<dbReference type="AlphaFoldDB" id="A0A2U2I7E5"/>
<dbReference type="GO" id="GO:0005524">
    <property type="term" value="F:ATP binding"/>
    <property type="evidence" value="ECO:0007669"/>
    <property type="project" value="UniProtKB-KW"/>
</dbReference>
<dbReference type="InterPro" id="IPR003439">
    <property type="entry name" value="ABC_transporter-like_ATP-bd"/>
</dbReference>
<organism evidence="6 7">
    <name type="scientific">Massilia glaciei</name>
    <dbReference type="NCBI Taxonomy" id="1524097"/>
    <lineage>
        <taxon>Bacteria</taxon>
        <taxon>Pseudomonadati</taxon>
        <taxon>Pseudomonadota</taxon>
        <taxon>Betaproteobacteria</taxon>
        <taxon>Burkholderiales</taxon>
        <taxon>Oxalobacteraceae</taxon>
        <taxon>Telluria group</taxon>
        <taxon>Massilia</taxon>
    </lineage>
</organism>
<accession>A0A2U2I7E5</accession>
<dbReference type="InterPro" id="IPR003593">
    <property type="entry name" value="AAA+_ATPase"/>
</dbReference>
<feature type="domain" description="ABC transporter" evidence="5">
    <location>
        <begin position="24"/>
        <end position="259"/>
    </location>
</feature>
<protein>
    <submittedName>
        <fullName evidence="6">ABC transporter ATP-binding protein</fullName>
    </submittedName>
</protein>
<evidence type="ECO:0000256" key="3">
    <source>
        <dbReference type="ARBA" id="ARBA00022741"/>
    </source>
</evidence>
<gene>
    <name evidence="6" type="ORF">C7C56_001345</name>
</gene>
<comment type="caution">
    <text evidence="6">The sequence shown here is derived from an EMBL/GenBank/DDBJ whole genome shotgun (WGS) entry which is preliminary data.</text>
</comment>
<reference evidence="6 7" key="1">
    <citation type="submission" date="2018-04" db="EMBL/GenBank/DDBJ databases">
        <title>Massilia violaceinigra sp. nov., a novel purple-pigmented bacterium isolated from Tianshan glacier, Xinjiang, China.</title>
        <authorList>
            <person name="Wang H."/>
        </authorList>
    </citation>
    <scope>NUCLEOTIDE SEQUENCE [LARGE SCALE GENOMIC DNA]</scope>
    <source>
        <strain evidence="6 7">B448-2</strain>
    </source>
</reference>
<dbReference type="Proteomes" id="UP000241421">
    <property type="component" value="Unassembled WGS sequence"/>
</dbReference>
<dbReference type="GO" id="GO:0022857">
    <property type="term" value="F:transmembrane transporter activity"/>
    <property type="evidence" value="ECO:0007669"/>
    <property type="project" value="TreeGrafter"/>
</dbReference>
<evidence type="ECO:0000313" key="6">
    <source>
        <dbReference type="EMBL" id="PWF55589.1"/>
    </source>
</evidence>
<evidence type="ECO:0000256" key="4">
    <source>
        <dbReference type="ARBA" id="ARBA00022840"/>
    </source>
</evidence>
<evidence type="ECO:0000259" key="5">
    <source>
        <dbReference type="PROSITE" id="PS50893"/>
    </source>
</evidence>
<keyword evidence="7" id="KW-1185">Reference proteome</keyword>